<comment type="pathway">
    <text evidence="2">Secondary metabolite biosynthesis.</text>
</comment>
<dbReference type="GO" id="GO:0016705">
    <property type="term" value="F:oxidoreductase activity, acting on paired donors, with incorporation or reduction of molecular oxygen"/>
    <property type="evidence" value="ECO:0007669"/>
    <property type="project" value="InterPro"/>
</dbReference>
<evidence type="ECO:0000256" key="4">
    <source>
        <dbReference type="ARBA" id="ARBA00022617"/>
    </source>
</evidence>
<dbReference type="InterPro" id="IPR002401">
    <property type="entry name" value="Cyt_P450_E_grp-I"/>
</dbReference>
<dbReference type="Pfam" id="PF00067">
    <property type="entry name" value="p450"/>
    <property type="match status" value="1"/>
</dbReference>
<keyword evidence="4 9" id="KW-0349">Heme</keyword>
<evidence type="ECO:0000313" key="11">
    <source>
        <dbReference type="EMBL" id="KZV92113.1"/>
    </source>
</evidence>
<dbReference type="GO" id="GO:0020037">
    <property type="term" value="F:heme binding"/>
    <property type="evidence" value="ECO:0007669"/>
    <property type="project" value="InterPro"/>
</dbReference>
<evidence type="ECO:0000256" key="7">
    <source>
        <dbReference type="ARBA" id="ARBA00023004"/>
    </source>
</evidence>
<dbReference type="OrthoDB" id="1470350at2759"/>
<dbReference type="PANTHER" id="PTHR24305:SF166">
    <property type="entry name" value="CYTOCHROME P450 12A4, MITOCHONDRIAL-RELATED"/>
    <property type="match status" value="1"/>
</dbReference>
<comment type="cofactor">
    <cofactor evidence="1 9">
        <name>heme</name>
        <dbReference type="ChEBI" id="CHEBI:30413"/>
    </cofactor>
</comment>
<evidence type="ECO:0000256" key="9">
    <source>
        <dbReference type="PIRSR" id="PIRSR602401-1"/>
    </source>
</evidence>
<evidence type="ECO:0000313" key="12">
    <source>
        <dbReference type="Proteomes" id="UP000077266"/>
    </source>
</evidence>
<evidence type="ECO:0000256" key="6">
    <source>
        <dbReference type="ARBA" id="ARBA00023002"/>
    </source>
</evidence>
<dbReference type="Gene3D" id="1.10.630.10">
    <property type="entry name" value="Cytochrome P450"/>
    <property type="match status" value="1"/>
</dbReference>
<gene>
    <name evidence="11" type="ORF">EXIGLDRAFT_836688</name>
</gene>
<accession>A0A165HKS5</accession>
<dbReference type="Proteomes" id="UP000077266">
    <property type="component" value="Unassembled WGS sequence"/>
</dbReference>
<dbReference type="InterPro" id="IPR036396">
    <property type="entry name" value="Cyt_P450_sf"/>
</dbReference>
<dbReference type="InterPro" id="IPR017972">
    <property type="entry name" value="Cyt_P450_CS"/>
</dbReference>
<keyword evidence="7 9" id="KW-0408">Iron</keyword>
<dbReference type="PANTHER" id="PTHR24305">
    <property type="entry name" value="CYTOCHROME P450"/>
    <property type="match status" value="1"/>
</dbReference>
<keyword evidence="6 10" id="KW-0560">Oxidoreductase</keyword>
<evidence type="ECO:0000256" key="8">
    <source>
        <dbReference type="ARBA" id="ARBA00023033"/>
    </source>
</evidence>
<name>A0A165HKS5_EXIGL</name>
<evidence type="ECO:0000256" key="1">
    <source>
        <dbReference type="ARBA" id="ARBA00001971"/>
    </source>
</evidence>
<organism evidence="11 12">
    <name type="scientific">Exidia glandulosa HHB12029</name>
    <dbReference type="NCBI Taxonomy" id="1314781"/>
    <lineage>
        <taxon>Eukaryota</taxon>
        <taxon>Fungi</taxon>
        <taxon>Dikarya</taxon>
        <taxon>Basidiomycota</taxon>
        <taxon>Agaricomycotina</taxon>
        <taxon>Agaricomycetes</taxon>
        <taxon>Auriculariales</taxon>
        <taxon>Exidiaceae</taxon>
        <taxon>Exidia</taxon>
    </lineage>
</organism>
<keyword evidence="8 10" id="KW-0503">Monooxygenase</keyword>
<dbReference type="InterPro" id="IPR050121">
    <property type="entry name" value="Cytochrome_P450_monoxygenase"/>
</dbReference>
<comment type="similarity">
    <text evidence="3 10">Belongs to the cytochrome P450 family.</text>
</comment>
<proteinExistence type="inferred from homology"/>
<evidence type="ECO:0000256" key="5">
    <source>
        <dbReference type="ARBA" id="ARBA00022723"/>
    </source>
</evidence>
<keyword evidence="5 9" id="KW-0479">Metal-binding</keyword>
<reference evidence="11 12" key="1">
    <citation type="journal article" date="2016" name="Mol. Biol. Evol.">
        <title>Comparative Genomics of Early-Diverging Mushroom-Forming Fungi Provides Insights into the Origins of Lignocellulose Decay Capabilities.</title>
        <authorList>
            <person name="Nagy L.G."/>
            <person name="Riley R."/>
            <person name="Tritt A."/>
            <person name="Adam C."/>
            <person name="Daum C."/>
            <person name="Floudas D."/>
            <person name="Sun H."/>
            <person name="Yadav J.S."/>
            <person name="Pangilinan J."/>
            <person name="Larsson K.H."/>
            <person name="Matsuura K."/>
            <person name="Barry K."/>
            <person name="Labutti K."/>
            <person name="Kuo R."/>
            <person name="Ohm R.A."/>
            <person name="Bhattacharya S.S."/>
            <person name="Shirouzu T."/>
            <person name="Yoshinaga Y."/>
            <person name="Martin F.M."/>
            <person name="Grigoriev I.V."/>
            <person name="Hibbett D.S."/>
        </authorList>
    </citation>
    <scope>NUCLEOTIDE SEQUENCE [LARGE SCALE GENOMIC DNA]</scope>
    <source>
        <strain evidence="11 12">HHB12029</strain>
    </source>
</reference>
<dbReference type="InParanoid" id="A0A165HKS5"/>
<dbReference type="PRINTS" id="PR00463">
    <property type="entry name" value="EP450I"/>
</dbReference>
<evidence type="ECO:0000256" key="10">
    <source>
        <dbReference type="RuleBase" id="RU000461"/>
    </source>
</evidence>
<dbReference type="InterPro" id="IPR001128">
    <property type="entry name" value="Cyt_P450"/>
</dbReference>
<dbReference type="PROSITE" id="PS00086">
    <property type="entry name" value="CYTOCHROME_P450"/>
    <property type="match status" value="1"/>
</dbReference>
<evidence type="ECO:0000256" key="2">
    <source>
        <dbReference type="ARBA" id="ARBA00005179"/>
    </source>
</evidence>
<dbReference type="GO" id="GO:0005506">
    <property type="term" value="F:iron ion binding"/>
    <property type="evidence" value="ECO:0007669"/>
    <property type="project" value="InterPro"/>
</dbReference>
<evidence type="ECO:0000256" key="3">
    <source>
        <dbReference type="ARBA" id="ARBA00010617"/>
    </source>
</evidence>
<dbReference type="GO" id="GO:0004497">
    <property type="term" value="F:monooxygenase activity"/>
    <property type="evidence" value="ECO:0007669"/>
    <property type="project" value="UniProtKB-KW"/>
</dbReference>
<keyword evidence="12" id="KW-1185">Reference proteome</keyword>
<feature type="binding site" description="axial binding residue" evidence="9">
    <location>
        <position position="454"/>
    </location>
    <ligand>
        <name>heme</name>
        <dbReference type="ChEBI" id="CHEBI:30413"/>
    </ligand>
    <ligandPart>
        <name>Fe</name>
        <dbReference type="ChEBI" id="CHEBI:18248"/>
    </ligandPart>
</feature>
<dbReference type="PRINTS" id="PR00385">
    <property type="entry name" value="P450"/>
</dbReference>
<protein>
    <submittedName>
        <fullName evidence="11">Cytochrome P450</fullName>
    </submittedName>
</protein>
<dbReference type="SUPFAM" id="SSF48264">
    <property type="entry name" value="Cytochrome P450"/>
    <property type="match status" value="1"/>
</dbReference>
<dbReference type="AlphaFoldDB" id="A0A165HKS5"/>
<dbReference type="STRING" id="1314781.A0A165HKS5"/>
<dbReference type="EMBL" id="KV426014">
    <property type="protein sequence ID" value="KZV92113.1"/>
    <property type="molecule type" value="Genomic_DNA"/>
</dbReference>
<sequence length="517" mass="58085">MAFYKIAGVLALLWIIRRVFKQKLPLLSPPNSSLLWGHEKQAFDEPAGSFYGRWFDVFGPAFKIDGALGYGEILVIADPGALAHMYIKKTYDYGHSPFFRPLIDRLLGKSLVWVDGAEDHGKMRRMLNPFFSAESIKHYSNDVVESAHRLQHKLSEHVQTHDRAVTINLLDWTWRVTLDIIGRVGFNHDFGCGESPEAKDIARSWKETISLGMDIAGLIAPAVLRAFPFITDLPVKSIQAQGEIKTIVRKLGTEMIAREGQHAQGKDLLSVLIRENAANGNHETSDQLLDHVVTFVMVGHETVAGALNYTLWELARNPDVQDKLRQEILAFPGEPTYEDLNGPALPYLDAVLKEALRVHPPSAHTEKAAEHDDIIPLKLPVRGADGTWIKEIPVKAGQIIYVPSIAVNRLHSVWGDGDKFRPDRWIEENGLPPASNLNLGWAHLFSFSQGPRNCIGFRLAIYEWKVIVMTLLRNFKFHDTGDMIQSKFSSTLQPRVIGREKEGCQLPVRVTLLHDDA</sequence>